<feature type="transmembrane region" description="Helical" evidence="6">
    <location>
        <begin position="52"/>
        <end position="73"/>
    </location>
</feature>
<evidence type="ECO:0000256" key="6">
    <source>
        <dbReference type="SAM" id="Phobius"/>
    </source>
</evidence>
<name>A0ABX2TEE4_9PROT</name>
<keyword evidence="8" id="KW-1185">Reference proteome</keyword>
<dbReference type="PANTHER" id="PTHR40277:SF1">
    <property type="entry name" value="BLL5419 PROTEIN"/>
    <property type="match status" value="1"/>
</dbReference>
<proteinExistence type="predicted"/>
<comment type="caution">
    <text evidence="7">The sequence shown here is derived from an EMBL/GenBank/DDBJ whole genome shotgun (WGS) entry which is preliminary data.</text>
</comment>
<feature type="transmembrane region" description="Helical" evidence="6">
    <location>
        <begin position="164"/>
        <end position="184"/>
    </location>
</feature>
<dbReference type="Proteomes" id="UP000584642">
    <property type="component" value="Unassembled WGS sequence"/>
</dbReference>
<organism evidence="7 8">
    <name type="scientific">Azospirillum oleiclasticum</name>
    <dbReference type="NCBI Taxonomy" id="2735135"/>
    <lineage>
        <taxon>Bacteria</taxon>
        <taxon>Pseudomonadati</taxon>
        <taxon>Pseudomonadota</taxon>
        <taxon>Alphaproteobacteria</taxon>
        <taxon>Rhodospirillales</taxon>
        <taxon>Azospirillaceae</taxon>
        <taxon>Azospirillum</taxon>
    </lineage>
</organism>
<feature type="transmembrane region" description="Helical" evidence="6">
    <location>
        <begin position="79"/>
        <end position="103"/>
    </location>
</feature>
<protein>
    <submittedName>
        <fullName evidence="7">Flippase-like domain-containing protein</fullName>
    </submittedName>
</protein>
<evidence type="ECO:0000256" key="3">
    <source>
        <dbReference type="ARBA" id="ARBA00022692"/>
    </source>
</evidence>
<dbReference type="PANTHER" id="PTHR40277">
    <property type="entry name" value="BLL5419 PROTEIN"/>
    <property type="match status" value="1"/>
</dbReference>
<comment type="subcellular location">
    <subcellularLocation>
        <location evidence="1">Cell membrane</location>
        <topology evidence="1">Multi-pass membrane protein</topology>
    </subcellularLocation>
</comment>
<keyword evidence="2" id="KW-1003">Cell membrane</keyword>
<evidence type="ECO:0000256" key="1">
    <source>
        <dbReference type="ARBA" id="ARBA00004651"/>
    </source>
</evidence>
<evidence type="ECO:0000256" key="4">
    <source>
        <dbReference type="ARBA" id="ARBA00022989"/>
    </source>
</evidence>
<keyword evidence="3 6" id="KW-0812">Transmembrane</keyword>
<evidence type="ECO:0000313" key="8">
    <source>
        <dbReference type="Proteomes" id="UP000584642"/>
    </source>
</evidence>
<feature type="transmembrane region" description="Helical" evidence="6">
    <location>
        <begin position="218"/>
        <end position="241"/>
    </location>
</feature>
<dbReference type="Pfam" id="PF03706">
    <property type="entry name" value="LPG_synthase_TM"/>
    <property type="match status" value="1"/>
</dbReference>
<sequence length="326" mass="33348">MTVPDASAALPEAPPRTWRGRLALAAKLAVTVGVLVLLAVRADWSGVAARFADLSPGWLALGVLLKAAGILFAGERWRWAAASCGAVISSWTALRLMLAGLFLGQMLPGALGGDVARGWLTYRAGCPAASVVTAMILDRLLALVGVVVIMFVGLPHLVTASPPSVAWAPPLATLALAVGVAVGLQIDRVPLPAVLLRPPVTALLDQVGRLRNALFTRAALVSGFHAAGVHITTIAAVVAFARALDLPVSPMDALSVVPVAIFAAALPISLNGWGVREGAMAAGLALFGIGSAEAVVLSLLIGVSVTLLTLPGGLLWLTLKAEAPQR</sequence>
<evidence type="ECO:0000256" key="2">
    <source>
        <dbReference type="ARBA" id="ARBA00022475"/>
    </source>
</evidence>
<reference evidence="7 8" key="1">
    <citation type="submission" date="2020-05" db="EMBL/GenBank/DDBJ databases">
        <title>Azospirillum oleiclasticum sp. nov, a nitrogen-fixing and heavy crude oil-emulsifying bacterium isolated from the crude oil of Yumen Oilfield.</title>
        <authorList>
            <person name="Wu D."/>
            <person name="Cai M."/>
            <person name="Zhang X."/>
        </authorList>
    </citation>
    <scope>NUCLEOTIDE SEQUENCE [LARGE SCALE GENOMIC DNA]</scope>
    <source>
        <strain evidence="7 8">ROY-1-1-2</strain>
    </source>
</reference>
<evidence type="ECO:0000256" key="5">
    <source>
        <dbReference type="ARBA" id="ARBA00023136"/>
    </source>
</evidence>
<feature type="transmembrane region" description="Helical" evidence="6">
    <location>
        <begin position="140"/>
        <end position="158"/>
    </location>
</feature>
<dbReference type="EMBL" id="JABFDB010000021">
    <property type="protein sequence ID" value="NYZ22709.1"/>
    <property type="molecule type" value="Genomic_DNA"/>
</dbReference>
<accession>A0ABX2TEE4</accession>
<feature type="transmembrane region" description="Helical" evidence="6">
    <location>
        <begin position="285"/>
        <end position="310"/>
    </location>
</feature>
<feature type="transmembrane region" description="Helical" evidence="6">
    <location>
        <begin position="20"/>
        <end position="40"/>
    </location>
</feature>
<feature type="transmembrane region" description="Helical" evidence="6">
    <location>
        <begin position="253"/>
        <end position="273"/>
    </location>
</feature>
<keyword evidence="5 6" id="KW-0472">Membrane</keyword>
<dbReference type="RefSeq" id="WP_180284482.1">
    <property type="nucleotide sequence ID" value="NZ_JABFDB010000021.1"/>
</dbReference>
<gene>
    <name evidence="7" type="ORF">HND93_23610</name>
</gene>
<evidence type="ECO:0000313" key="7">
    <source>
        <dbReference type="EMBL" id="NYZ22709.1"/>
    </source>
</evidence>
<dbReference type="InterPro" id="IPR022791">
    <property type="entry name" value="L-PG_synthase/AglD"/>
</dbReference>
<keyword evidence="4 6" id="KW-1133">Transmembrane helix</keyword>